<dbReference type="SUPFAM" id="SSF51735">
    <property type="entry name" value="NAD(P)-binding Rossmann-fold domains"/>
    <property type="match status" value="1"/>
</dbReference>
<dbReference type="KEGG" id="srd:SD10_02100"/>
<dbReference type="Gene3D" id="3.90.25.10">
    <property type="entry name" value="UDP-galactose 4-epimerase, domain 1"/>
    <property type="match status" value="1"/>
</dbReference>
<dbReference type="Gene3D" id="3.40.50.720">
    <property type="entry name" value="NAD(P)-binding Rossmann-like Domain"/>
    <property type="match status" value="1"/>
</dbReference>
<dbReference type="OrthoDB" id="2149806at2"/>
<name>A0A0E3ZTK1_9BACT</name>
<feature type="domain" description="NAD(P)-binding" evidence="1">
    <location>
        <begin position="7"/>
        <end position="119"/>
    </location>
</feature>
<dbReference type="RefSeq" id="WP_046375470.1">
    <property type="nucleotide sequence ID" value="NZ_CP010429.1"/>
</dbReference>
<evidence type="ECO:0000259" key="1">
    <source>
        <dbReference type="Pfam" id="PF13460"/>
    </source>
</evidence>
<dbReference type="EMBL" id="CP010429">
    <property type="protein sequence ID" value="AKD53874.1"/>
    <property type="molecule type" value="Genomic_DNA"/>
</dbReference>
<protein>
    <submittedName>
        <fullName evidence="2">NAD-dependent dehydratase</fullName>
    </submittedName>
</protein>
<dbReference type="PATRIC" id="fig|1379870.5.peg.467"/>
<dbReference type="AlphaFoldDB" id="A0A0E3ZTK1"/>
<dbReference type="InterPro" id="IPR036291">
    <property type="entry name" value="NAD(P)-bd_dom_sf"/>
</dbReference>
<organism evidence="2 3">
    <name type="scientific">Spirosoma radiotolerans</name>
    <dbReference type="NCBI Taxonomy" id="1379870"/>
    <lineage>
        <taxon>Bacteria</taxon>
        <taxon>Pseudomonadati</taxon>
        <taxon>Bacteroidota</taxon>
        <taxon>Cytophagia</taxon>
        <taxon>Cytophagales</taxon>
        <taxon>Cytophagaceae</taxon>
        <taxon>Spirosoma</taxon>
    </lineage>
</organism>
<evidence type="ECO:0000313" key="3">
    <source>
        <dbReference type="Proteomes" id="UP000033054"/>
    </source>
</evidence>
<keyword evidence="3" id="KW-1185">Reference proteome</keyword>
<dbReference type="PANTHER" id="PTHR43162:SF1">
    <property type="entry name" value="PRESTALK A DIFFERENTIATION PROTEIN A"/>
    <property type="match status" value="1"/>
</dbReference>
<sequence length="287" mass="31130">MNIIITGSLGNISKPLATQLIANGHRITIISSKPDKQQAIEKLGAKAAIGRLEDASFLTSTFTGADAVYCMIPFDLSATDQKAYFQKIATNYVQAINETGVRKVVLLTGWAAGLTGSFEATQLADQLSHLAFTELRPSVFYSNFYGYIPMIKQQGAIVGNYGGNDRIAVVAPEDIAAAAAEELTDSSNGNRVRYVASEELTCNEVAGILGEAIGRPDLQWVIISDEALRNGLLQMGMPAQLADELVKMQAAMHSGVVYENYLRHRPVLGKTKLRGFAKDFAKAYYQQ</sequence>
<accession>A0A0E3ZTK1</accession>
<proteinExistence type="predicted"/>
<reference evidence="2 3" key="1">
    <citation type="journal article" date="2014" name="Curr. Microbiol.">
        <title>Spirosoma radiotolerans sp. nov., a gamma-radiation-resistant bacterium isolated from gamma ray-irradiated soil.</title>
        <authorList>
            <person name="Lee J.J."/>
            <person name="Srinivasan S."/>
            <person name="Lim S."/>
            <person name="Joe M."/>
            <person name="Im S."/>
            <person name="Bae S.I."/>
            <person name="Park K.R."/>
            <person name="Han J.H."/>
            <person name="Park S.H."/>
            <person name="Joo B.M."/>
            <person name="Park S.J."/>
            <person name="Kim M.K."/>
        </authorList>
    </citation>
    <scope>NUCLEOTIDE SEQUENCE [LARGE SCALE GENOMIC DNA]</scope>
    <source>
        <strain evidence="2 3">DG5A</strain>
    </source>
</reference>
<gene>
    <name evidence="2" type="ORF">SD10_02100</name>
</gene>
<evidence type="ECO:0000313" key="2">
    <source>
        <dbReference type="EMBL" id="AKD53874.1"/>
    </source>
</evidence>
<dbReference type="STRING" id="1379870.SD10_02100"/>
<dbReference type="InterPro" id="IPR016040">
    <property type="entry name" value="NAD(P)-bd_dom"/>
</dbReference>
<dbReference type="PANTHER" id="PTHR43162">
    <property type="match status" value="1"/>
</dbReference>
<dbReference type="Pfam" id="PF13460">
    <property type="entry name" value="NAD_binding_10"/>
    <property type="match status" value="1"/>
</dbReference>
<dbReference type="Proteomes" id="UP000033054">
    <property type="component" value="Chromosome"/>
</dbReference>
<dbReference type="HOGENOM" id="CLU_007383_10_5_10"/>
<dbReference type="InterPro" id="IPR051604">
    <property type="entry name" value="Ergot_Alk_Oxidoreductase"/>
</dbReference>